<dbReference type="EMBL" id="JAANIU010011362">
    <property type="protein sequence ID" value="KAG1531092.1"/>
    <property type="molecule type" value="Genomic_DNA"/>
</dbReference>
<evidence type="ECO:0000313" key="3">
    <source>
        <dbReference type="Proteomes" id="UP000740926"/>
    </source>
</evidence>
<protein>
    <submittedName>
        <fullName evidence="2">Uncharacterized protein</fullName>
    </submittedName>
</protein>
<comment type="caution">
    <text evidence="2">The sequence shown here is derived from an EMBL/GenBank/DDBJ whole genome shotgun (WGS) entry which is preliminary data.</text>
</comment>
<feature type="region of interest" description="Disordered" evidence="1">
    <location>
        <begin position="66"/>
        <end position="86"/>
    </location>
</feature>
<accession>A0A9P6XRX0</accession>
<reference evidence="2 3" key="1">
    <citation type="journal article" date="2020" name="Microb. Genom.">
        <title>Genetic diversity of clinical and environmental Mucorales isolates obtained from an investigation of mucormycosis cases among solid organ transplant recipients.</title>
        <authorList>
            <person name="Nguyen M.H."/>
            <person name="Kaul D."/>
            <person name="Muto C."/>
            <person name="Cheng S.J."/>
            <person name="Richter R.A."/>
            <person name="Bruno V.M."/>
            <person name="Liu G."/>
            <person name="Beyhan S."/>
            <person name="Sundermann A.J."/>
            <person name="Mounaud S."/>
            <person name="Pasculle A.W."/>
            <person name="Nierman W.C."/>
            <person name="Driscoll E."/>
            <person name="Cumbie R."/>
            <person name="Clancy C.J."/>
            <person name="Dupont C.L."/>
        </authorList>
    </citation>
    <scope>NUCLEOTIDE SEQUENCE [LARGE SCALE GENOMIC DNA]</scope>
    <source>
        <strain evidence="2 3">GL24</strain>
    </source>
</reference>
<sequence>MLEQAGGPAVQPDDLRVVEVVTDAGQMVLVIQRRASALQMRLHGGLAQRQQEGQIVVGGGLQRQGVGRGHGAMEKAGWHSADLPAA</sequence>
<gene>
    <name evidence="2" type="ORF">G6F50_016903</name>
</gene>
<dbReference type="Proteomes" id="UP000740926">
    <property type="component" value="Unassembled WGS sequence"/>
</dbReference>
<name>A0A9P6XRX0_9FUNG</name>
<dbReference type="AlphaFoldDB" id="A0A9P6XRX0"/>
<organism evidence="2 3">
    <name type="scientific">Rhizopus delemar</name>
    <dbReference type="NCBI Taxonomy" id="936053"/>
    <lineage>
        <taxon>Eukaryota</taxon>
        <taxon>Fungi</taxon>
        <taxon>Fungi incertae sedis</taxon>
        <taxon>Mucoromycota</taxon>
        <taxon>Mucoromycotina</taxon>
        <taxon>Mucoromycetes</taxon>
        <taxon>Mucorales</taxon>
        <taxon>Mucorineae</taxon>
        <taxon>Rhizopodaceae</taxon>
        <taxon>Rhizopus</taxon>
    </lineage>
</organism>
<evidence type="ECO:0000313" key="2">
    <source>
        <dbReference type="EMBL" id="KAG1531092.1"/>
    </source>
</evidence>
<proteinExistence type="predicted"/>
<evidence type="ECO:0000256" key="1">
    <source>
        <dbReference type="SAM" id="MobiDB-lite"/>
    </source>
</evidence>
<keyword evidence="3" id="KW-1185">Reference proteome</keyword>